<protein>
    <submittedName>
        <fullName evidence="5">Insulinase family protein</fullName>
    </submittedName>
</protein>
<dbReference type="Pfam" id="PF00675">
    <property type="entry name" value="Peptidase_M16"/>
    <property type="match status" value="1"/>
</dbReference>
<dbReference type="Proteomes" id="UP000263753">
    <property type="component" value="Chromosome"/>
</dbReference>
<keyword evidence="2" id="KW-0732">Signal</keyword>
<evidence type="ECO:0000256" key="1">
    <source>
        <dbReference type="SAM" id="MobiDB-lite"/>
    </source>
</evidence>
<proteinExistence type="predicted"/>
<evidence type="ECO:0000259" key="4">
    <source>
        <dbReference type="Pfam" id="PF05193"/>
    </source>
</evidence>
<evidence type="ECO:0000256" key="2">
    <source>
        <dbReference type="SAM" id="SignalP"/>
    </source>
</evidence>
<feature type="signal peptide" evidence="2">
    <location>
        <begin position="1"/>
        <end position="20"/>
    </location>
</feature>
<dbReference type="RefSeq" id="WP_087512216.1">
    <property type="nucleotide sequence ID" value="NZ_CP032134.1"/>
</dbReference>
<evidence type="ECO:0000313" key="6">
    <source>
        <dbReference type="Proteomes" id="UP000263753"/>
    </source>
</evidence>
<dbReference type="KEGG" id="achi:CDG60_09925"/>
<dbReference type="Pfam" id="PF05193">
    <property type="entry name" value="Peptidase_M16_C"/>
    <property type="match status" value="1"/>
</dbReference>
<dbReference type="InterPro" id="IPR007863">
    <property type="entry name" value="Peptidase_M16_C"/>
</dbReference>
<feature type="region of interest" description="Disordered" evidence="1">
    <location>
        <begin position="481"/>
        <end position="525"/>
    </location>
</feature>
<dbReference type="InterPro" id="IPR011765">
    <property type="entry name" value="Pept_M16_N"/>
</dbReference>
<name>A0A3B7LXV6_9GAMM</name>
<dbReference type="GO" id="GO:0046872">
    <property type="term" value="F:metal ion binding"/>
    <property type="evidence" value="ECO:0007669"/>
    <property type="project" value="InterPro"/>
</dbReference>
<dbReference type="InterPro" id="IPR011249">
    <property type="entry name" value="Metalloenz_LuxS/M16"/>
</dbReference>
<accession>A0A3B7LXV6</accession>
<dbReference type="SUPFAM" id="SSF63411">
    <property type="entry name" value="LuxS/MPP-like metallohydrolase"/>
    <property type="match status" value="2"/>
</dbReference>
<organism evidence="5 6">
    <name type="scientific">Acinetobacter chinensis</name>
    <dbReference type="NCBI Taxonomy" id="2004650"/>
    <lineage>
        <taxon>Bacteria</taxon>
        <taxon>Pseudomonadati</taxon>
        <taxon>Pseudomonadota</taxon>
        <taxon>Gammaproteobacteria</taxon>
        <taxon>Moraxellales</taxon>
        <taxon>Moraxellaceae</taxon>
        <taxon>Acinetobacter</taxon>
    </lineage>
</organism>
<feature type="domain" description="Peptidase M16 C-terminal" evidence="4">
    <location>
        <begin position="226"/>
        <end position="402"/>
    </location>
</feature>
<dbReference type="PANTHER" id="PTHR11851">
    <property type="entry name" value="METALLOPROTEASE"/>
    <property type="match status" value="1"/>
</dbReference>
<gene>
    <name evidence="5" type="ORF">CDG60_09925</name>
</gene>
<sequence length="525" mass="58642">MRFFITTLTAVLLSTSYSYANVIQEQSSEDSVSDMHSIPLLNSLKNVSKNNTYRAPYIHDLKNRYDVRTLFAESQDLPIIDIQLTFNAGAARDTEMQGGQSGVANMAANLLDEGTKRYNAEEIVTVFEQTGANFSAKAYRDMFIVKLRVLADPQKMETALAMMIELLNNATFKKSSIELVLSNTQVGQKQLKENPSRLMGIQFQRAIYGKHPYAEPVTGTNGSIKNITPELLQKFRDRYLVSQNMNIAITGKLTPRQALKLSEKITRNLKQGEKAAPLPSTQLQTGFNIQHIRYTSNQAHVMMGHLGTVYSDPDRLALSIANQMFGGSGFNSVLMKELRIKRGYTYGAYSSFGFSQAPGTFSLSYSTRQDQLINSIQVAHKALLDFVNHPIDKKQLRETKAGMLRAFPNTYRSNASINAQLGSIGFYQLPASYLSQYQQLLEKISADDVQKAVRKYIHPQDMTLVVVSEELDKENLKLMLQRNSDPSYKPDTVSPAKKTDVTDSQVPLQEAVLPDEVQSDAPASV</sequence>
<dbReference type="InterPro" id="IPR050361">
    <property type="entry name" value="MPP/UQCRC_Complex"/>
</dbReference>
<feature type="domain" description="Peptidase M16 N-terminal" evidence="3">
    <location>
        <begin position="80"/>
        <end position="220"/>
    </location>
</feature>
<evidence type="ECO:0000313" key="5">
    <source>
        <dbReference type="EMBL" id="AXY56845.1"/>
    </source>
</evidence>
<dbReference type="AlphaFoldDB" id="A0A3B7LXV6"/>
<dbReference type="PANTHER" id="PTHR11851:SF224">
    <property type="entry name" value="PROCESSING PROTEASE"/>
    <property type="match status" value="1"/>
</dbReference>
<evidence type="ECO:0000259" key="3">
    <source>
        <dbReference type="Pfam" id="PF00675"/>
    </source>
</evidence>
<dbReference type="Gene3D" id="3.30.830.10">
    <property type="entry name" value="Metalloenzyme, LuxS/M16 peptidase-like"/>
    <property type="match status" value="2"/>
</dbReference>
<feature type="chain" id="PRO_5017756889" evidence="2">
    <location>
        <begin position="21"/>
        <end position="525"/>
    </location>
</feature>
<dbReference type="EMBL" id="CP032134">
    <property type="protein sequence ID" value="AXY56845.1"/>
    <property type="molecule type" value="Genomic_DNA"/>
</dbReference>
<reference evidence="6" key="1">
    <citation type="submission" date="2018-09" db="EMBL/GenBank/DDBJ databases">
        <title>The complete genome of Acinetobacter sp. strain WCHAc010005.</title>
        <authorList>
            <person name="Hu Y."/>
            <person name="Long H."/>
            <person name="Feng Y."/>
            <person name="Zong Z."/>
        </authorList>
    </citation>
    <scope>NUCLEOTIDE SEQUENCE [LARGE SCALE GENOMIC DNA]</scope>
    <source>
        <strain evidence="6">WCHAc010005</strain>
    </source>
</reference>